<dbReference type="GO" id="GO:0005975">
    <property type="term" value="P:carbohydrate metabolic process"/>
    <property type="evidence" value="ECO:0007669"/>
    <property type="project" value="InterPro"/>
</dbReference>
<comment type="function">
    <text evidence="10">Cell wall formation. Catalyzes the transfer of a GlcNAc subunit on undecaprenyl-pyrophosphoryl-MurNAc-pentapeptide (lipid intermediate I) to form undecaprenyl-pyrophosphoryl-MurNAc-(pentapeptide)GlcNAc (lipid intermediate II).</text>
</comment>
<proteinExistence type="inferred from homology"/>
<organism evidence="13 14">
    <name type="scientific">Chelatococcus composti</name>
    <dbReference type="NCBI Taxonomy" id="1743235"/>
    <lineage>
        <taxon>Bacteria</taxon>
        <taxon>Pseudomonadati</taxon>
        <taxon>Pseudomonadota</taxon>
        <taxon>Alphaproteobacteria</taxon>
        <taxon>Hyphomicrobiales</taxon>
        <taxon>Chelatococcaceae</taxon>
        <taxon>Chelatococcus</taxon>
    </lineage>
</organism>
<dbReference type="InterPro" id="IPR006009">
    <property type="entry name" value="GlcNAc_MurG"/>
</dbReference>
<protein>
    <recommendedName>
        <fullName evidence="10">UDP-N-acetylglucosamine--N-acetylmuramyl-(pentapeptide) pyrophosphoryl-undecaprenol N-acetylglucosamine transferase</fullName>
        <ecNumber evidence="10">2.4.1.227</ecNumber>
    </recommendedName>
    <alternativeName>
        <fullName evidence="10">Undecaprenyl-PP-MurNAc-pentapeptide-UDPGlcNAc GlcNAc transferase</fullName>
    </alternativeName>
</protein>
<evidence type="ECO:0000256" key="3">
    <source>
        <dbReference type="ARBA" id="ARBA00022676"/>
    </source>
</evidence>
<dbReference type="EC" id="2.4.1.227" evidence="10"/>
<dbReference type="CDD" id="cd03785">
    <property type="entry name" value="GT28_MurG"/>
    <property type="match status" value="1"/>
</dbReference>
<keyword evidence="4 10" id="KW-0808">Transferase</keyword>
<comment type="pathway">
    <text evidence="10">Cell wall biogenesis; peptidoglycan biosynthesis.</text>
</comment>
<feature type="binding site" evidence="10">
    <location>
        <position position="168"/>
    </location>
    <ligand>
        <name>UDP-N-acetyl-alpha-D-glucosamine</name>
        <dbReference type="ChEBI" id="CHEBI:57705"/>
    </ligand>
</feature>
<keyword evidence="1 10" id="KW-1003">Cell membrane</keyword>
<keyword evidence="14" id="KW-1185">Reference proteome</keyword>
<keyword evidence="6 10" id="KW-0573">Peptidoglycan synthesis</keyword>
<dbReference type="Pfam" id="PF04101">
    <property type="entry name" value="Glyco_tran_28_C"/>
    <property type="match status" value="1"/>
</dbReference>
<keyword evidence="2 10" id="KW-0132">Cell division</keyword>
<keyword evidence="9 10" id="KW-0961">Cell wall biogenesis/degradation</keyword>
<keyword evidence="8 10" id="KW-0131">Cell cycle</keyword>
<dbReference type="InterPro" id="IPR004276">
    <property type="entry name" value="GlycoTrans_28_N"/>
</dbReference>
<feature type="domain" description="Glycosyl transferase family 28 C-terminal" evidence="12">
    <location>
        <begin position="190"/>
        <end position="356"/>
    </location>
</feature>
<evidence type="ECO:0000256" key="2">
    <source>
        <dbReference type="ARBA" id="ARBA00022618"/>
    </source>
</evidence>
<evidence type="ECO:0000256" key="6">
    <source>
        <dbReference type="ARBA" id="ARBA00022984"/>
    </source>
</evidence>
<comment type="similarity">
    <text evidence="10">Belongs to the glycosyltransferase 28 family. MurG subfamily.</text>
</comment>
<comment type="catalytic activity">
    <reaction evidence="10">
        <text>di-trans,octa-cis-undecaprenyl diphospho-N-acetyl-alpha-D-muramoyl-L-alanyl-D-glutamyl-meso-2,6-diaminopimeloyl-D-alanyl-D-alanine + UDP-N-acetyl-alpha-D-glucosamine = di-trans,octa-cis-undecaprenyl diphospho-[N-acetyl-alpha-D-glucosaminyl-(1-&gt;4)]-N-acetyl-alpha-D-muramoyl-L-alanyl-D-glutamyl-meso-2,6-diaminopimeloyl-D-alanyl-D-alanine + UDP + H(+)</text>
        <dbReference type="Rhea" id="RHEA:31227"/>
        <dbReference type="ChEBI" id="CHEBI:15378"/>
        <dbReference type="ChEBI" id="CHEBI:57705"/>
        <dbReference type="ChEBI" id="CHEBI:58223"/>
        <dbReference type="ChEBI" id="CHEBI:61387"/>
        <dbReference type="ChEBI" id="CHEBI:61388"/>
        <dbReference type="EC" id="2.4.1.227"/>
    </reaction>
</comment>
<dbReference type="Gene3D" id="3.40.50.2000">
    <property type="entry name" value="Glycogen Phosphorylase B"/>
    <property type="match status" value="2"/>
</dbReference>
<name>A0A841K6H3_9HYPH</name>
<dbReference type="UniPathway" id="UPA00219"/>
<dbReference type="NCBIfam" id="TIGR01133">
    <property type="entry name" value="murG"/>
    <property type="match status" value="1"/>
</dbReference>
<dbReference type="GO" id="GO:0071555">
    <property type="term" value="P:cell wall organization"/>
    <property type="evidence" value="ECO:0007669"/>
    <property type="project" value="UniProtKB-KW"/>
</dbReference>
<comment type="subcellular location">
    <subcellularLocation>
        <location evidence="10">Cell membrane</location>
        <topology evidence="10">Peripheral membrane protein</topology>
        <orientation evidence="10">Cytoplasmic side</orientation>
    </subcellularLocation>
</comment>
<dbReference type="GO" id="GO:0005886">
    <property type="term" value="C:plasma membrane"/>
    <property type="evidence" value="ECO:0007669"/>
    <property type="project" value="UniProtKB-SubCell"/>
</dbReference>
<keyword evidence="3 10" id="KW-0328">Glycosyltransferase</keyword>
<feature type="binding site" evidence="10">
    <location>
        <position position="196"/>
    </location>
    <ligand>
        <name>UDP-N-acetyl-alpha-D-glucosamine</name>
        <dbReference type="ChEBI" id="CHEBI:57705"/>
    </ligand>
</feature>
<dbReference type="InterPro" id="IPR007235">
    <property type="entry name" value="Glyco_trans_28_C"/>
</dbReference>
<dbReference type="SUPFAM" id="SSF53756">
    <property type="entry name" value="UDP-Glycosyltransferase/glycogen phosphorylase"/>
    <property type="match status" value="1"/>
</dbReference>
<dbReference type="GO" id="GO:0051301">
    <property type="term" value="P:cell division"/>
    <property type="evidence" value="ECO:0007669"/>
    <property type="project" value="UniProtKB-KW"/>
</dbReference>
<evidence type="ECO:0000259" key="11">
    <source>
        <dbReference type="Pfam" id="PF03033"/>
    </source>
</evidence>
<dbReference type="PANTHER" id="PTHR21015">
    <property type="entry name" value="UDP-N-ACETYLGLUCOSAMINE--N-ACETYLMURAMYL-(PENTAPEPTIDE) PYROPHOSPHORYL-UNDECAPRENOL N-ACETYLGLUCOSAMINE TRANSFERASE 1"/>
    <property type="match status" value="1"/>
</dbReference>
<feature type="domain" description="Glycosyltransferase family 28 N-terminal" evidence="11">
    <location>
        <begin position="7"/>
        <end position="143"/>
    </location>
</feature>
<dbReference type="Pfam" id="PF03033">
    <property type="entry name" value="Glyco_transf_28"/>
    <property type="match status" value="1"/>
</dbReference>
<evidence type="ECO:0000256" key="9">
    <source>
        <dbReference type="ARBA" id="ARBA00023316"/>
    </source>
</evidence>
<comment type="caution">
    <text evidence="10">Lacks conserved residue(s) required for the propagation of feature annotation.</text>
</comment>
<dbReference type="AlphaFoldDB" id="A0A841K6H3"/>
<evidence type="ECO:0000256" key="7">
    <source>
        <dbReference type="ARBA" id="ARBA00023136"/>
    </source>
</evidence>
<evidence type="ECO:0000256" key="10">
    <source>
        <dbReference type="HAMAP-Rule" id="MF_00033"/>
    </source>
</evidence>
<feature type="binding site" evidence="10">
    <location>
        <begin position="14"/>
        <end position="16"/>
    </location>
    <ligand>
        <name>UDP-N-acetyl-alpha-D-glucosamine</name>
        <dbReference type="ChEBI" id="CHEBI:57705"/>
    </ligand>
</feature>
<evidence type="ECO:0000256" key="5">
    <source>
        <dbReference type="ARBA" id="ARBA00022960"/>
    </source>
</evidence>
<comment type="caution">
    <text evidence="13">The sequence shown here is derived from an EMBL/GenBank/DDBJ whole genome shotgun (WGS) entry which is preliminary data.</text>
</comment>
<dbReference type="GO" id="GO:0009252">
    <property type="term" value="P:peptidoglycan biosynthetic process"/>
    <property type="evidence" value="ECO:0007669"/>
    <property type="project" value="UniProtKB-UniRule"/>
</dbReference>
<feature type="binding site" evidence="10">
    <location>
        <position position="297"/>
    </location>
    <ligand>
        <name>UDP-N-acetyl-alpha-D-glucosamine</name>
        <dbReference type="ChEBI" id="CHEBI:57705"/>
    </ligand>
</feature>
<dbReference type="HAMAP" id="MF_00033">
    <property type="entry name" value="MurG"/>
    <property type="match status" value="1"/>
</dbReference>
<reference evidence="13 14" key="1">
    <citation type="submission" date="2020-08" db="EMBL/GenBank/DDBJ databases">
        <title>Genomic Encyclopedia of Type Strains, Phase IV (KMG-IV): sequencing the most valuable type-strain genomes for metagenomic binning, comparative biology and taxonomic classification.</title>
        <authorList>
            <person name="Goeker M."/>
        </authorList>
    </citation>
    <scope>NUCLEOTIDE SEQUENCE [LARGE SCALE GENOMIC DNA]</scope>
    <source>
        <strain evidence="13 14">DSM 101465</strain>
    </source>
</reference>
<evidence type="ECO:0000259" key="12">
    <source>
        <dbReference type="Pfam" id="PF04101"/>
    </source>
</evidence>
<accession>A0A841K6H3</accession>
<evidence type="ECO:0000256" key="8">
    <source>
        <dbReference type="ARBA" id="ARBA00023306"/>
    </source>
</evidence>
<dbReference type="PANTHER" id="PTHR21015:SF22">
    <property type="entry name" value="GLYCOSYLTRANSFERASE"/>
    <property type="match status" value="1"/>
</dbReference>
<dbReference type="GO" id="GO:0008360">
    <property type="term" value="P:regulation of cell shape"/>
    <property type="evidence" value="ECO:0007669"/>
    <property type="project" value="UniProtKB-KW"/>
</dbReference>
<evidence type="ECO:0000256" key="1">
    <source>
        <dbReference type="ARBA" id="ARBA00022475"/>
    </source>
</evidence>
<keyword evidence="7 10" id="KW-0472">Membrane</keyword>
<sequence>MNRDRFVLLAAGGTGGHLFPAEALAAALGRHGIAVALATDERAAAYAHHFPAAERFVIPSATPSRRSPLAAAQSFVTLARGIWRARSLMRERRPAVVVGFGGYPTVPPVLAATMVGVPSIIHEQNAVVGRANRFLMSRVTAIATGFVEVRGLSEVARGKTTHTGNPVRPSVLKAAAVPFRPLARGERLSLLVFGGSQGARVMSDVVPVAIEQLDEMRRARLHIVQQARPEDLERVRSIYARLGVSCEVEPFFNDLPRRMAAAQLVVSRAGASTVAELSVIGRPSILVPLPGALDQDQAANAASLGAIGAAVVISQTDFTPARLAAEIAARLDAPEALTRAAEAAKSAGITDAAERLAALVIRIGKFAQQEAPQTETTT</sequence>
<dbReference type="GO" id="GO:0050511">
    <property type="term" value="F:undecaprenyldiphospho-muramoylpentapeptide beta-N-acetylglucosaminyltransferase activity"/>
    <property type="evidence" value="ECO:0007669"/>
    <property type="project" value="UniProtKB-UniRule"/>
</dbReference>
<keyword evidence="5 10" id="KW-0133">Cell shape</keyword>
<evidence type="ECO:0000313" key="14">
    <source>
        <dbReference type="Proteomes" id="UP000588017"/>
    </source>
</evidence>
<gene>
    <name evidence="10" type="primary">murG</name>
    <name evidence="13" type="ORF">HNQ73_001730</name>
</gene>
<dbReference type="EMBL" id="JACHEH010000003">
    <property type="protein sequence ID" value="MBB6168107.1"/>
    <property type="molecule type" value="Genomic_DNA"/>
</dbReference>
<dbReference type="Proteomes" id="UP000588017">
    <property type="component" value="Unassembled WGS sequence"/>
</dbReference>
<evidence type="ECO:0000313" key="13">
    <source>
        <dbReference type="EMBL" id="MBB6168107.1"/>
    </source>
</evidence>
<evidence type="ECO:0000256" key="4">
    <source>
        <dbReference type="ARBA" id="ARBA00022679"/>
    </source>
</evidence>
<feature type="binding site" evidence="10">
    <location>
        <position position="125"/>
    </location>
    <ligand>
        <name>UDP-N-acetyl-alpha-D-glucosamine</name>
        <dbReference type="ChEBI" id="CHEBI:57705"/>
    </ligand>
</feature>
<dbReference type="RefSeq" id="WP_183334213.1">
    <property type="nucleotide sequence ID" value="NZ_BMHX01000003.1"/>
</dbReference>